<dbReference type="EMBL" id="JBHTEY010000004">
    <property type="protein sequence ID" value="MFC7615686.1"/>
    <property type="molecule type" value="Genomic_DNA"/>
</dbReference>
<evidence type="ECO:0000256" key="2">
    <source>
        <dbReference type="ARBA" id="ARBA00022448"/>
    </source>
</evidence>
<keyword evidence="6 7" id="KW-0472">Membrane</keyword>
<dbReference type="PANTHER" id="PTHR30193:SF37">
    <property type="entry name" value="INNER MEMBRANE ABC TRANSPORTER PERMEASE PROTEIN YCJO"/>
    <property type="match status" value="1"/>
</dbReference>
<evidence type="ECO:0000256" key="4">
    <source>
        <dbReference type="ARBA" id="ARBA00022692"/>
    </source>
</evidence>
<dbReference type="PANTHER" id="PTHR30193">
    <property type="entry name" value="ABC TRANSPORTER PERMEASE PROTEIN"/>
    <property type="match status" value="1"/>
</dbReference>
<evidence type="ECO:0000256" key="5">
    <source>
        <dbReference type="ARBA" id="ARBA00022989"/>
    </source>
</evidence>
<dbReference type="Proteomes" id="UP001596512">
    <property type="component" value="Unassembled WGS sequence"/>
</dbReference>
<proteinExistence type="inferred from homology"/>
<comment type="caution">
    <text evidence="9">The sequence shown here is derived from an EMBL/GenBank/DDBJ whole genome shotgun (WGS) entry which is preliminary data.</text>
</comment>
<accession>A0ABW2TQN1</accession>
<dbReference type="InterPro" id="IPR000515">
    <property type="entry name" value="MetI-like"/>
</dbReference>
<feature type="transmembrane region" description="Helical" evidence="7">
    <location>
        <begin position="12"/>
        <end position="35"/>
    </location>
</feature>
<evidence type="ECO:0000256" key="1">
    <source>
        <dbReference type="ARBA" id="ARBA00004651"/>
    </source>
</evidence>
<feature type="transmembrane region" description="Helical" evidence="7">
    <location>
        <begin position="152"/>
        <end position="175"/>
    </location>
</feature>
<feature type="transmembrane region" description="Helical" evidence="7">
    <location>
        <begin position="252"/>
        <end position="279"/>
    </location>
</feature>
<comment type="similarity">
    <text evidence="7">Belongs to the binding-protein-dependent transport system permease family.</text>
</comment>
<keyword evidence="2 7" id="KW-0813">Transport</keyword>
<feature type="domain" description="ABC transmembrane type-1" evidence="8">
    <location>
        <begin position="67"/>
        <end position="279"/>
    </location>
</feature>
<dbReference type="InterPro" id="IPR051393">
    <property type="entry name" value="ABC_transporter_permease"/>
</dbReference>
<reference evidence="10" key="1">
    <citation type="journal article" date="2019" name="Int. J. Syst. Evol. Microbiol.">
        <title>The Global Catalogue of Microorganisms (GCM) 10K type strain sequencing project: providing services to taxonomists for standard genome sequencing and annotation.</title>
        <authorList>
            <consortium name="The Broad Institute Genomics Platform"/>
            <consortium name="The Broad Institute Genome Sequencing Center for Infectious Disease"/>
            <person name="Wu L."/>
            <person name="Ma J."/>
        </authorList>
    </citation>
    <scope>NUCLEOTIDE SEQUENCE [LARGE SCALE GENOMIC DNA]</scope>
    <source>
        <strain evidence="10">JCM 17695</strain>
    </source>
</reference>
<feature type="transmembrane region" description="Helical" evidence="7">
    <location>
        <begin position="105"/>
        <end position="126"/>
    </location>
</feature>
<evidence type="ECO:0000259" key="8">
    <source>
        <dbReference type="PROSITE" id="PS50928"/>
    </source>
</evidence>
<evidence type="ECO:0000313" key="9">
    <source>
        <dbReference type="EMBL" id="MFC7615686.1"/>
    </source>
</evidence>
<organism evidence="9 10">
    <name type="scientific">Actinokineospora soli</name>
    <dbReference type="NCBI Taxonomy" id="1048753"/>
    <lineage>
        <taxon>Bacteria</taxon>
        <taxon>Bacillati</taxon>
        <taxon>Actinomycetota</taxon>
        <taxon>Actinomycetes</taxon>
        <taxon>Pseudonocardiales</taxon>
        <taxon>Pseudonocardiaceae</taxon>
        <taxon>Actinokineospora</taxon>
    </lineage>
</organism>
<dbReference type="SUPFAM" id="SSF161098">
    <property type="entry name" value="MetI-like"/>
    <property type="match status" value="1"/>
</dbReference>
<protein>
    <submittedName>
        <fullName evidence="9">Carbohydrate ABC transporter permease</fullName>
    </submittedName>
</protein>
<feature type="transmembrane region" description="Helical" evidence="7">
    <location>
        <begin position="210"/>
        <end position="232"/>
    </location>
</feature>
<evidence type="ECO:0000256" key="3">
    <source>
        <dbReference type="ARBA" id="ARBA00022475"/>
    </source>
</evidence>
<dbReference type="Gene3D" id="1.10.3720.10">
    <property type="entry name" value="MetI-like"/>
    <property type="match status" value="1"/>
</dbReference>
<dbReference type="InterPro" id="IPR035906">
    <property type="entry name" value="MetI-like_sf"/>
</dbReference>
<dbReference type="Pfam" id="PF00528">
    <property type="entry name" value="BPD_transp_1"/>
    <property type="match status" value="1"/>
</dbReference>
<feature type="transmembrane region" description="Helical" evidence="7">
    <location>
        <begin position="66"/>
        <end position="93"/>
    </location>
</feature>
<keyword evidence="4 7" id="KW-0812">Transmembrane</keyword>
<evidence type="ECO:0000256" key="6">
    <source>
        <dbReference type="ARBA" id="ARBA00023136"/>
    </source>
</evidence>
<sequence length="289" mass="31723">MLKNRDFRVAMVFISPAILFFLLFWAAPMALAVYYSLTDWQVGQDETWAGLANYTRLLSDPEFHTAVLSSLTIVGIVMAASLAIALGVALVLVDPRIRAGRLWRVAVIVPVVTDWVATGLVFQLFFLPNQGVLASLGIDALTNVGWTTDASLAPWAIAIFVIWKQTGLYAIFFLAGLKGIPADVMEAARVDGANPWQAFWRIRWPMMRPITVFVVVLAFVTTLGLFEPVYLLTGGGPAGATRTLPLFLFENFFTFGNSGYASAAGIYFLVLSLLFTFVASRILKDSHES</sequence>
<comment type="subcellular location">
    <subcellularLocation>
        <location evidence="1 7">Cell membrane</location>
        <topology evidence="1 7">Multi-pass membrane protein</topology>
    </subcellularLocation>
</comment>
<keyword evidence="3" id="KW-1003">Cell membrane</keyword>
<dbReference type="CDD" id="cd06261">
    <property type="entry name" value="TM_PBP2"/>
    <property type="match status" value="1"/>
</dbReference>
<gene>
    <name evidence="9" type="ORF">ACFQV2_21490</name>
</gene>
<dbReference type="PROSITE" id="PS50928">
    <property type="entry name" value="ABC_TM1"/>
    <property type="match status" value="1"/>
</dbReference>
<evidence type="ECO:0000256" key="7">
    <source>
        <dbReference type="RuleBase" id="RU363032"/>
    </source>
</evidence>
<keyword evidence="5 7" id="KW-1133">Transmembrane helix</keyword>
<keyword evidence="10" id="KW-1185">Reference proteome</keyword>
<evidence type="ECO:0000313" key="10">
    <source>
        <dbReference type="Proteomes" id="UP001596512"/>
    </source>
</evidence>
<name>A0ABW2TQN1_9PSEU</name>